<feature type="binding site" evidence="6">
    <location>
        <position position="54"/>
    </location>
    <ligand>
        <name>substrate</name>
    </ligand>
</feature>
<gene>
    <name evidence="6" type="primary">ackA</name>
    <name evidence="8" type="ORF">SAMN05661093_10732</name>
</gene>
<comment type="caution">
    <text evidence="6">Lacks conserved residue(s) required for the propagation of feature annotation.</text>
</comment>
<evidence type="ECO:0000256" key="1">
    <source>
        <dbReference type="ARBA" id="ARBA00008748"/>
    </source>
</evidence>
<reference evidence="8 9" key="1">
    <citation type="submission" date="2017-04" db="EMBL/GenBank/DDBJ databases">
        <authorList>
            <person name="Afonso C.L."/>
            <person name="Miller P.J."/>
            <person name="Scott M.A."/>
            <person name="Spackman E."/>
            <person name="Goraichik I."/>
            <person name="Dimitrov K.M."/>
            <person name="Suarez D.L."/>
            <person name="Swayne D.E."/>
        </authorList>
    </citation>
    <scope>NUCLEOTIDE SEQUENCE [LARGE SCALE GENOMIC DNA]</scope>
    <source>
        <strain evidence="8 9">DSM 43828</strain>
    </source>
</reference>
<feature type="active site" description="Proton donor/acceptor" evidence="6">
    <location>
        <position position="110"/>
    </location>
</feature>
<feature type="binding site" evidence="6">
    <location>
        <begin position="245"/>
        <end position="247"/>
    </location>
    <ligand>
        <name>ATP</name>
        <dbReference type="ChEBI" id="CHEBI:30616"/>
    </ligand>
</feature>
<dbReference type="InterPro" id="IPR043129">
    <property type="entry name" value="ATPase_NBD"/>
</dbReference>
<dbReference type="Pfam" id="PF00871">
    <property type="entry name" value="Acetate_kinase"/>
    <property type="match status" value="1"/>
</dbReference>
<dbReference type="Proteomes" id="UP000192674">
    <property type="component" value="Unassembled WGS sequence"/>
</dbReference>
<organism evidence="8 9">
    <name type="scientific">Kibdelosporangium aridum</name>
    <dbReference type="NCBI Taxonomy" id="2030"/>
    <lineage>
        <taxon>Bacteria</taxon>
        <taxon>Bacillati</taxon>
        <taxon>Actinomycetota</taxon>
        <taxon>Actinomycetes</taxon>
        <taxon>Pseudonocardiales</taxon>
        <taxon>Pseudonocardiaceae</taxon>
        <taxon>Kibdelosporangium</taxon>
    </lineage>
</organism>
<proteinExistence type="inferred from homology"/>
<evidence type="ECO:0000256" key="7">
    <source>
        <dbReference type="RuleBase" id="RU003835"/>
    </source>
</evidence>
<dbReference type="EMBL" id="FWXV01000020">
    <property type="protein sequence ID" value="SMD27135.1"/>
    <property type="molecule type" value="Genomic_DNA"/>
</dbReference>
<protein>
    <recommendedName>
        <fullName evidence="6">Acetate kinase</fullName>
        <ecNumber evidence="6">2.7.2.1</ecNumber>
    </recommendedName>
    <alternativeName>
        <fullName evidence="6">Acetokinase</fullName>
    </alternativeName>
</protein>
<keyword evidence="6" id="KW-0460">Magnesium</keyword>
<dbReference type="EC" id="2.7.2.1" evidence="6"/>
<name>A0A1Y5YAJ0_KIBAR</name>
<keyword evidence="9" id="KW-1185">Reference proteome</keyword>
<dbReference type="HAMAP" id="MF_00020">
    <property type="entry name" value="Acetate_kinase"/>
    <property type="match status" value="1"/>
</dbReference>
<sequence>MLTVNPGSSSLKLAVIEHGVQVGQTGFDRWDGKVTDLVRHVLRQWPDIGAVAVRFVHGGDRPAAVVLDSDTLDELDGLTRLAPLHQQASVFVASKVMAQLPSVPVVACFDTSFHASMPEAARVYGLPTDLTRRHGLRRYGFHGLSCQYALRRVADMVGLDPAVLRVVCVHMGASVSVTAVRAGASVDTSMGFTSLEGAMMATRSGSVDPGLLLHLLNAGIVEPRELSDLLNHGSGLAGMTGTDGDMRTVLPARTRGDRDAELAVDVYMHRLRREIAAVAASLDRLDAVVFTGGVATHNPQLLGEIVDGLGLFGMSAVHELLAAAGDRVVSPLGVLPRVLVITAREDLELAAQAEVAVAGARSAVLP</sequence>
<feature type="binding site" evidence="6">
    <location>
        <position position="345"/>
    </location>
    <ligand>
        <name>Mg(2+)</name>
        <dbReference type="ChEBI" id="CHEBI:18420"/>
    </ligand>
</feature>
<dbReference type="InterPro" id="IPR004372">
    <property type="entry name" value="Ac/propionate_kinase"/>
</dbReference>
<comment type="subcellular location">
    <subcellularLocation>
        <location evidence="6">Cytoplasm</location>
    </subcellularLocation>
</comment>
<evidence type="ECO:0000256" key="6">
    <source>
        <dbReference type="HAMAP-Rule" id="MF_00020"/>
    </source>
</evidence>
<comment type="pathway">
    <text evidence="6">Metabolic intermediate biosynthesis; acetyl-CoA biosynthesis; acetyl-CoA from acetate: step 1/2.</text>
</comment>
<evidence type="ECO:0000313" key="9">
    <source>
        <dbReference type="Proteomes" id="UP000192674"/>
    </source>
</evidence>
<keyword evidence="6" id="KW-0479">Metal-binding</keyword>
<evidence type="ECO:0000256" key="3">
    <source>
        <dbReference type="ARBA" id="ARBA00022741"/>
    </source>
</evidence>
<evidence type="ECO:0000256" key="4">
    <source>
        <dbReference type="ARBA" id="ARBA00022777"/>
    </source>
</evidence>
<dbReference type="PROSITE" id="PS01075">
    <property type="entry name" value="ACETATE_KINASE_1"/>
    <property type="match status" value="1"/>
</dbReference>
<dbReference type="AlphaFoldDB" id="A0A1Y5YAJ0"/>
<dbReference type="Gene3D" id="3.30.420.40">
    <property type="match status" value="2"/>
</dbReference>
<accession>A0A1Y5YAJ0</accession>
<dbReference type="GO" id="GO:0005524">
    <property type="term" value="F:ATP binding"/>
    <property type="evidence" value="ECO:0007669"/>
    <property type="project" value="UniProtKB-KW"/>
</dbReference>
<evidence type="ECO:0000313" key="8">
    <source>
        <dbReference type="EMBL" id="SMD27135.1"/>
    </source>
</evidence>
<keyword evidence="4 6" id="KW-0418">Kinase</keyword>
<keyword evidence="3 6" id="KW-0547">Nucleotide-binding</keyword>
<dbReference type="PANTHER" id="PTHR21060:SF15">
    <property type="entry name" value="ACETATE KINASE-RELATED"/>
    <property type="match status" value="1"/>
</dbReference>
<evidence type="ECO:0000256" key="5">
    <source>
        <dbReference type="ARBA" id="ARBA00022840"/>
    </source>
</evidence>
<evidence type="ECO:0000256" key="2">
    <source>
        <dbReference type="ARBA" id="ARBA00022679"/>
    </source>
</evidence>
<dbReference type="PRINTS" id="PR00471">
    <property type="entry name" value="ACETATEKNASE"/>
</dbReference>
<keyword evidence="2 6" id="KW-0808">Transferase</keyword>
<dbReference type="GO" id="GO:0006083">
    <property type="term" value="P:acetate metabolic process"/>
    <property type="evidence" value="ECO:0007669"/>
    <property type="project" value="TreeGrafter"/>
</dbReference>
<dbReference type="GO" id="GO:0000287">
    <property type="term" value="F:magnesium ion binding"/>
    <property type="evidence" value="ECO:0007669"/>
    <property type="project" value="UniProtKB-UniRule"/>
</dbReference>
<keyword evidence="6" id="KW-0963">Cytoplasm</keyword>
<keyword evidence="5 6" id="KW-0067">ATP-binding</keyword>
<dbReference type="GO" id="GO:0008776">
    <property type="term" value="F:acetate kinase activity"/>
    <property type="evidence" value="ECO:0007669"/>
    <property type="project" value="UniProtKB-UniRule"/>
</dbReference>
<dbReference type="InterPro" id="IPR000890">
    <property type="entry name" value="Aliphatic_acid_kin_short-chain"/>
</dbReference>
<dbReference type="GO" id="GO:0006085">
    <property type="term" value="P:acetyl-CoA biosynthetic process"/>
    <property type="evidence" value="ECO:0007669"/>
    <property type="project" value="UniProtKB-UniRule"/>
</dbReference>
<dbReference type="PIRSF" id="PIRSF000722">
    <property type="entry name" value="Acetate_prop_kin"/>
    <property type="match status" value="1"/>
</dbReference>
<dbReference type="SUPFAM" id="SSF53067">
    <property type="entry name" value="Actin-like ATPase domain"/>
    <property type="match status" value="2"/>
</dbReference>
<comment type="subunit">
    <text evidence="6">Homodimer.</text>
</comment>
<feature type="site" description="Transition state stabilizer" evidence="6">
    <location>
        <position position="203"/>
    </location>
</feature>
<feature type="site" description="Transition state stabilizer" evidence="6">
    <location>
        <position position="142"/>
    </location>
</feature>
<dbReference type="PANTHER" id="PTHR21060">
    <property type="entry name" value="ACETATE KINASE"/>
    <property type="match status" value="1"/>
</dbReference>
<comment type="cofactor">
    <cofactor evidence="6">
        <name>Mg(2+)</name>
        <dbReference type="ChEBI" id="CHEBI:18420"/>
    </cofactor>
    <cofactor evidence="6">
        <name>Mn(2+)</name>
        <dbReference type="ChEBI" id="CHEBI:29035"/>
    </cofactor>
    <text evidence="6">Mg(2+). Can also accept Mn(2+).</text>
</comment>
<comment type="similarity">
    <text evidence="1 6 7">Belongs to the acetokinase family.</text>
</comment>
<dbReference type="InterPro" id="IPR023865">
    <property type="entry name" value="Aliphatic_acid_kinase_CS"/>
</dbReference>
<dbReference type="UniPathway" id="UPA00340">
    <property type="reaction ID" value="UER00458"/>
</dbReference>
<dbReference type="GO" id="GO:0005737">
    <property type="term" value="C:cytoplasm"/>
    <property type="evidence" value="ECO:0007669"/>
    <property type="project" value="UniProtKB-SubCell"/>
</dbReference>
<comment type="function">
    <text evidence="6">Catalyzes the formation of acetyl phosphate from acetate and ATP. Can also catalyze the reverse reaction.</text>
</comment>
<comment type="catalytic activity">
    <reaction evidence="6">
        <text>acetate + ATP = acetyl phosphate + ADP</text>
        <dbReference type="Rhea" id="RHEA:11352"/>
        <dbReference type="ChEBI" id="CHEBI:22191"/>
        <dbReference type="ChEBI" id="CHEBI:30089"/>
        <dbReference type="ChEBI" id="CHEBI:30616"/>
        <dbReference type="ChEBI" id="CHEBI:456216"/>
        <dbReference type="EC" id="2.7.2.1"/>
    </reaction>
</comment>